<organism evidence="1 2">
    <name type="scientific">Pneumocystis oryctolagi</name>
    <dbReference type="NCBI Taxonomy" id="42067"/>
    <lineage>
        <taxon>Eukaryota</taxon>
        <taxon>Fungi</taxon>
        <taxon>Dikarya</taxon>
        <taxon>Ascomycota</taxon>
        <taxon>Taphrinomycotina</taxon>
        <taxon>Pneumocystomycetes</taxon>
        <taxon>Pneumocystaceae</taxon>
        <taxon>Pneumocystis</taxon>
    </lineage>
</organism>
<comment type="caution">
    <text evidence="1">The sequence shown here is derived from an EMBL/GenBank/DDBJ whole genome shotgun (WGS) entry which is preliminary data.</text>
</comment>
<protein>
    <submittedName>
        <fullName evidence="1">Uncharacterized protein</fullName>
    </submittedName>
</protein>
<keyword evidence="2" id="KW-1185">Reference proteome</keyword>
<dbReference type="Proteomes" id="UP000768646">
    <property type="component" value="Unassembled WGS sequence"/>
</dbReference>
<dbReference type="EMBL" id="JABTEG010000005">
    <property type="protein sequence ID" value="KAG4304885.1"/>
    <property type="molecule type" value="Genomic_DNA"/>
</dbReference>
<evidence type="ECO:0000313" key="2">
    <source>
        <dbReference type="Proteomes" id="UP000768646"/>
    </source>
</evidence>
<proteinExistence type="predicted"/>
<sequence>MFRNQYDNDATTWSPQGRLYQVEYAMEATKQGSVVVGIVSKTHAVLCALKRNPEDLGSYQKKIIMIDDHMGVGLAGLTSDARMLSNFMRQQAIASRMVFNRKIPISRALSSIANKAQINTQQYGRRPYGVGFLVIGYDDTGPHLYEFLPSGSVLEYVGASIGARSQSARTYLERYIDLFSDATLDDLVLHGLKALRDSLAQDKELTSLNTSIAIVGKDTSFKLIENDDVSEWLLKLGETSLSAYRQSERAAAAAAAAASISTSNDITVSVDDTMETD</sequence>
<evidence type="ECO:0000313" key="1">
    <source>
        <dbReference type="EMBL" id="KAG4304885.1"/>
    </source>
</evidence>
<accession>A0ACB7CCW1</accession>
<name>A0ACB7CCW1_9ASCO</name>
<reference evidence="1 2" key="1">
    <citation type="journal article" date="2021" name="Commun. Biol.">
        <title>Genomic insights into the host specific adaptation of the Pneumocystis genus.</title>
        <authorList>
            <person name="Cisse O.H."/>
            <person name="Ma L."/>
            <person name="Dekker J.P."/>
            <person name="Khil P.P."/>
            <person name="Youn J.-H."/>
            <person name="Brenchley J.M."/>
            <person name="Blair R."/>
            <person name="Pahar B."/>
            <person name="Chabe M."/>
            <person name="Van Rompay K.K.A."/>
            <person name="Keesler R."/>
            <person name="Sukura A."/>
            <person name="Hirsch V."/>
            <person name="Kutty G."/>
            <person name="Liu Y."/>
            <person name="Peng L."/>
            <person name="Chen J."/>
            <person name="Song J."/>
            <person name="Weissenbacher-Lang C."/>
            <person name="Xu J."/>
            <person name="Upham N.S."/>
            <person name="Stajich J.E."/>
            <person name="Cuomo C.A."/>
            <person name="Cushion M.T."/>
            <person name="Kovacs J.A."/>
        </authorList>
    </citation>
    <scope>NUCLEOTIDE SEQUENCE [LARGE SCALE GENOMIC DNA]</scope>
    <source>
        <strain evidence="1 2">RABM</strain>
    </source>
</reference>
<gene>
    <name evidence="1" type="ORF">PORY_001560</name>
</gene>